<dbReference type="SUPFAM" id="SSF82866">
    <property type="entry name" value="Multidrug efflux transporter AcrB transmembrane domain"/>
    <property type="match status" value="2"/>
</dbReference>
<evidence type="ECO:0000259" key="9">
    <source>
        <dbReference type="Pfam" id="PF03176"/>
    </source>
</evidence>
<dbReference type="Proteomes" id="UP000317728">
    <property type="component" value="Chromosome"/>
</dbReference>
<feature type="transmembrane region" description="Helical" evidence="8">
    <location>
        <begin position="842"/>
        <end position="865"/>
    </location>
</feature>
<keyword evidence="4 8" id="KW-0812">Transmembrane</keyword>
<feature type="transmembrane region" description="Helical" evidence="8">
    <location>
        <begin position="348"/>
        <end position="370"/>
    </location>
</feature>
<dbReference type="Pfam" id="PF03176">
    <property type="entry name" value="MMPL"/>
    <property type="match status" value="2"/>
</dbReference>
<proteinExistence type="inferred from homology"/>
<evidence type="ECO:0000256" key="5">
    <source>
        <dbReference type="ARBA" id="ARBA00022989"/>
    </source>
</evidence>
<dbReference type="InterPro" id="IPR004869">
    <property type="entry name" value="MMPL_dom"/>
</dbReference>
<gene>
    <name evidence="10" type="ORF">FJK96_00290</name>
</gene>
<comment type="similarity">
    <text evidence="2">Belongs to the resistance-nodulation-cell division (RND) (TC 2.A.6) family. MmpL subfamily.</text>
</comment>
<comment type="subcellular location">
    <subcellularLocation>
        <location evidence="1">Cell membrane</location>
        <topology evidence="1">Multi-pass membrane protein</topology>
    </subcellularLocation>
</comment>
<dbReference type="InterPro" id="IPR004707">
    <property type="entry name" value="MmpL_fam"/>
</dbReference>
<feature type="region of interest" description="Disordered" evidence="7">
    <location>
        <begin position="1"/>
        <end position="23"/>
    </location>
</feature>
<feature type="transmembrane region" description="Helical" evidence="8">
    <location>
        <begin position="391"/>
        <end position="417"/>
    </location>
</feature>
<keyword evidence="5 8" id="KW-1133">Transmembrane helix</keyword>
<keyword evidence="3" id="KW-1003">Cell membrane</keyword>
<reference evidence="10 11" key="1">
    <citation type="submission" date="2019-06" db="EMBL/GenBank/DDBJ databases">
        <title>Whole geneome sequnce of Mycobacteroides chelonae M77 isolated from bovine milk from Meghalaya, India.</title>
        <authorList>
            <person name="Vise E."/>
            <person name="Das S."/>
            <person name="Garg A."/>
            <person name="Ghatak S."/>
            <person name="Shakuntala I."/>
            <person name="Milton A.A.P."/>
            <person name="Karam A."/>
            <person name="Sanjukta R."/>
            <person name="Puro K."/>
            <person name="Sen A."/>
        </authorList>
    </citation>
    <scope>NUCLEOTIDE SEQUENCE [LARGE SCALE GENOMIC DNA]</scope>
    <source>
        <strain evidence="10 11">M77</strain>
    </source>
</reference>
<dbReference type="FunFam" id="1.20.1640.10:FF:000020">
    <property type="entry name" value="Transmembrane transport protein MmpL10"/>
    <property type="match status" value="1"/>
</dbReference>
<evidence type="ECO:0000256" key="7">
    <source>
        <dbReference type="SAM" id="MobiDB-lite"/>
    </source>
</evidence>
<dbReference type="AlphaFoldDB" id="A0AB73TWT9"/>
<feature type="domain" description="Membrane transport protein MMPL" evidence="9">
    <location>
        <begin position="629"/>
        <end position="958"/>
    </location>
</feature>
<feature type="transmembrane region" description="Helical" evidence="8">
    <location>
        <begin position="886"/>
        <end position="907"/>
    </location>
</feature>
<feature type="transmembrane region" description="Helical" evidence="8">
    <location>
        <begin position="267"/>
        <end position="291"/>
    </location>
</feature>
<feature type="region of interest" description="Disordered" evidence="7">
    <location>
        <begin position="954"/>
        <end position="974"/>
    </location>
</feature>
<feature type="transmembrane region" description="Helical" evidence="8">
    <location>
        <begin position="785"/>
        <end position="804"/>
    </location>
</feature>
<feature type="transmembrane region" description="Helical" evidence="8">
    <location>
        <begin position="919"/>
        <end position="947"/>
    </location>
</feature>
<sequence length="974" mass="106083">MSKSHNNVPEDAPTETIPVVGGKHAADGQRRGFARWVRRLAVPLIIAGCALVAFLNVTVPPLEKVGEMRAVSMIPDEAASTIAMKRIGSIFGEYKSTSSIMVVLESEQPLGKEAHDHYDRLIAKFKAETKYVEHVQDFWGDRLTAAGAQSSDGKAAYVQINTAGNPGEALANESIKVVREIVDSNPGPPGLKVFVTGSSALSADQEIASSRSMRVIEAATLVIIIVMLMWVYRSIVSVLVALAIVGVGVGAATGTVAFLAYHNLIGLTTFATTLLTVLAIAAATDYAIFLIGRYHEARNAGESREQAYYTMFHGTAHVILGSGLTIAGATFCLHFTRLPYFKSLGIPLAIGMTVVVAVSLTVGAALIAMVTRFGKVLEPKIEGRERGWRKIGAAIVRWPGPTLVAATAIALIGLLILPTYTTKYNDRWYLPADLPANSGYAAADRHFSAARMNPEILMVESDHDLRNPADFLVIERIAKRVTQEPGISRVMSITRPQGTATKHSTIPYAMGMQGITAEMSRKYAEDRTEDVLKQAAEMDHSIDTISRMITLAREMQGIMHDTVGKMQTMVADMKELRANVANFDDFFRPIRNYFYWEPHCFDIPVCGAFRSLFDALDGIDKMVDSADGLATNMGHLDTLLPKILELMPRTLETMKTAKALLLTGYSTQKALQEQAKEMQKNATAMGDAFDKSKNDDSFYMPPEAFENPELQRTLKQFISPNGHAVRFIISHESDPLTPQGLERIEGIRQAAKEAIKTTPWEGSKIYLGGSAAMFKDLQQGSDNDMLIAVIGSLCLIFLIMLILTRGVVASLVIVGTVVVSLGTAFGISTLIWQHIIGLPLEWMVPAMAVIILLAVGADYNLLLVARLKEEIQAGLNTGMIRAMGGSGSVVTAAGLVFAFTMMVMAVSELKVIGQVGTTIGIGLLLDTLIIRAFMTPAVVTLLGKWFWWPQLPRQRPKPQPWPDPLQPNRQESPL</sequence>
<dbReference type="PANTHER" id="PTHR33406">
    <property type="entry name" value="MEMBRANE PROTEIN MJ1562-RELATED"/>
    <property type="match status" value="1"/>
</dbReference>
<keyword evidence="6 8" id="KW-0472">Membrane</keyword>
<protein>
    <submittedName>
        <fullName evidence="10">MMPL family transporter</fullName>
    </submittedName>
</protein>
<evidence type="ECO:0000256" key="6">
    <source>
        <dbReference type="ARBA" id="ARBA00023136"/>
    </source>
</evidence>
<dbReference type="PANTHER" id="PTHR33406:SF6">
    <property type="entry name" value="MEMBRANE PROTEIN YDGH-RELATED"/>
    <property type="match status" value="1"/>
</dbReference>
<evidence type="ECO:0000256" key="8">
    <source>
        <dbReference type="SAM" id="Phobius"/>
    </source>
</evidence>
<name>A0AB73TWT9_MYCCH</name>
<dbReference type="EMBL" id="CP041150">
    <property type="protein sequence ID" value="QDF68775.1"/>
    <property type="molecule type" value="Genomic_DNA"/>
</dbReference>
<evidence type="ECO:0000256" key="3">
    <source>
        <dbReference type="ARBA" id="ARBA00022475"/>
    </source>
</evidence>
<dbReference type="GO" id="GO:0005886">
    <property type="term" value="C:plasma membrane"/>
    <property type="evidence" value="ECO:0007669"/>
    <property type="project" value="UniProtKB-SubCell"/>
</dbReference>
<feature type="transmembrane region" description="Helical" evidence="8">
    <location>
        <begin position="811"/>
        <end position="836"/>
    </location>
</feature>
<dbReference type="FunFam" id="1.20.1640.10:FF:000018">
    <property type="entry name" value="Transmembrane transport protein MmpL10"/>
    <property type="match status" value="1"/>
</dbReference>
<evidence type="ECO:0000256" key="1">
    <source>
        <dbReference type="ARBA" id="ARBA00004651"/>
    </source>
</evidence>
<organism evidence="10 11">
    <name type="scientific">Mycobacteroides chelonae</name>
    <name type="common">Mycobacterium chelonae</name>
    <dbReference type="NCBI Taxonomy" id="1774"/>
    <lineage>
        <taxon>Bacteria</taxon>
        <taxon>Bacillati</taxon>
        <taxon>Actinomycetota</taxon>
        <taxon>Actinomycetes</taxon>
        <taxon>Mycobacteriales</taxon>
        <taxon>Mycobacteriaceae</taxon>
        <taxon>Mycobacteroides</taxon>
    </lineage>
</organism>
<evidence type="ECO:0000256" key="2">
    <source>
        <dbReference type="ARBA" id="ARBA00010157"/>
    </source>
</evidence>
<feature type="transmembrane region" description="Helical" evidence="8">
    <location>
        <begin position="239"/>
        <end position="261"/>
    </location>
</feature>
<feature type="domain" description="Membrane transport protein MMPL" evidence="9">
    <location>
        <begin position="73"/>
        <end position="401"/>
    </location>
</feature>
<dbReference type="InterPro" id="IPR050545">
    <property type="entry name" value="Mycobact_MmpL"/>
</dbReference>
<dbReference type="NCBIfam" id="TIGR00833">
    <property type="entry name" value="actII"/>
    <property type="match status" value="1"/>
</dbReference>
<evidence type="ECO:0000313" key="11">
    <source>
        <dbReference type="Proteomes" id="UP000317728"/>
    </source>
</evidence>
<dbReference type="RefSeq" id="WP_075908341.1">
    <property type="nucleotide sequence ID" value="NZ_CP041150.1"/>
</dbReference>
<feature type="transmembrane region" description="Helical" evidence="8">
    <location>
        <begin position="312"/>
        <end position="336"/>
    </location>
</feature>
<feature type="transmembrane region" description="Helical" evidence="8">
    <location>
        <begin position="40"/>
        <end position="59"/>
    </location>
</feature>
<evidence type="ECO:0000256" key="4">
    <source>
        <dbReference type="ARBA" id="ARBA00022692"/>
    </source>
</evidence>
<feature type="transmembrane region" description="Helical" evidence="8">
    <location>
        <begin position="215"/>
        <end position="232"/>
    </location>
</feature>
<accession>A0AB73TWT9</accession>
<dbReference type="Gene3D" id="1.20.1640.10">
    <property type="entry name" value="Multidrug efflux transporter AcrB transmembrane domain"/>
    <property type="match status" value="2"/>
</dbReference>
<evidence type="ECO:0000313" key="10">
    <source>
        <dbReference type="EMBL" id="QDF68775.1"/>
    </source>
</evidence>